<evidence type="ECO:0000313" key="4">
    <source>
        <dbReference type="EMBL" id="KIW95800.1"/>
    </source>
</evidence>
<reference evidence="4" key="1">
    <citation type="submission" date="2015-01" db="EMBL/GenBank/DDBJ databases">
        <title>The Genome Sequence of Cladophialophora bantiana CBS 173.52.</title>
        <authorList>
            <consortium name="The Broad Institute Genomics Platform"/>
            <person name="Cuomo C."/>
            <person name="de Hoog S."/>
            <person name="Gorbushina A."/>
            <person name="Stielow B."/>
            <person name="Teixiera M."/>
            <person name="Abouelleil A."/>
            <person name="Chapman S.B."/>
            <person name="Priest M."/>
            <person name="Young S.K."/>
            <person name="Wortman J."/>
            <person name="Nusbaum C."/>
            <person name="Birren B."/>
        </authorList>
    </citation>
    <scope>NUCLEOTIDE SEQUENCE [LARGE SCALE GENOMIC DNA]</scope>
    <source>
        <strain evidence="4">CBS 173.52</strain>
    </source>
</reference>
<evidence type="ECO:0000313" key="5">
    <source>
        <dbReference type="Proteomes" id="UP000053789"/>
    </source>
</evidence>
<name>A0A0D2HXY5_CLAB1</name>
<keyword evidence="2" id="KW-0378">Hydrolase</keyword>
<proteinExistence type="inferred from homology"/>
<dbReference type="Gene3D" id="3.40.710.10">
    <property type="entry name" value="DD-peptidase/beta-lactamase superfamily"/>
    <property type="match status" value="1"/>
</dbReference>
<dbReference type="Pfam" id="PF00144">
    <property type="entry name" value="Beta-lactamase"/>
    <property type="match status" value="1"/>
</dbReference>
<dbReference type="GO" id="GO:0016787">
    <property type="term" value="F:hydrolase activity"/>
    <property type="evidence" value="ECO:0007669"/>
    <property type="project" value="UniProtKB-KW"/>
</dbReference>
<evidence type="ECO:0000259" key="3">
    <source>
        <dbReference type="Pfam" id="PF00144"/>
    </source>
</evidence>
<dbReference type="AlphaFoldDB" id="A0A0D2HXY5"/>
<dbReference type="GeneID" id="27695792"/>
<dbReference type="RefSeq" id="XP_016622469.1">
    <property type="nucleotide sequence ID" value="XM_016760619.1"/>
</dbReference>
<dbReference type="HOGENOM" id="CLU_020027_11_1_1"/>
<dbReference type="EMBL" id="KN846983">
    <property type="protein sequence ID" value="KIW95800.1"/>
    <property type="molecule type" value="Genomic_DNA"/>
</dbReference>
<comment type="similarity">
    <text evidence="1">Belongs to the class-A beta-lactamase family.</text>
</comment>
<accession>A0A0D2HXY5</accession>
<protein>
    <recommendedName>
        <fullName evidence="3">Beta-lactamase-related domain-containing protein</fullName>
    </recommendedName>
</protein>
<evidence type="ECO:0000256" key="2">
    <source>
        <dbReference type="ARBA" id="ARBA00022801"/>
    </source>
</evidence>
<keyword evidence="5" id="KW-1185">Reference proteome</keyword>
<dbReference type="PANTHER" id="PTHR43283:SF17">
    <property type="entry name" value="(LOVD), PUTATIVE (AFU_ORTHOLOGUE AFUA_5G00920)-RELATED"/>
    <property type="match status" value="1"/>
</dbReference>
<dbReference type="InterPro" id="IPR001466">
    <property type="entry name" value="Beta-lactam-related"/>
</dbReference>
<organism evidence="4 5">
    <name type="scientific">Cladophialophora bantiana (strain ATCC 10958 / CBS 173.52 / CDC B-1940 / NIH 8579)</name>
    <name type="common">Xylohypha bantiana</name>
    <dbReference type="NCBI Taxonomy" id="1442370"/>
    <lineage>
        <taxon>Eukaryota</taxon>
        <taxon>Fungi</taxon>
        <taxon>Dikarya</taxon>
        <taxon>Ascomycota</taxon>
        <taxon>Pezizomycotina</taxon>
        <taxon>Eurotiomycetes</taxon>
        <taxon>Chaetothyriomycetidae</taxon>
        <taxon>Chaetothyriales</taxon>
        <taxon>Herpotrichiellaceae</taxon>
        <taxon>Cladophialophora</taxon>
    </lineage>
</organism>
<dbReference type="Proteomes" id="UP000053789">
    <property type="component" value="Unassembled WGS sequence"/>
</dbReference>
<dbReference type="OrthoDB" id="428260at2759"/>
<sequence length="404" mass="44254">MQALEEAFVAAVSAGKIPGAVLVASDRSGSFTYAKAFGVRSLAEGKEEPLEMDSIFALFSSSKLITTIAVLQLFERGQVGLDEDVARILPELAENHILIGMENGKPVFTQRQNPITLRHLLTHSSGLAYTFMSPVLQEYHASLGAAGPPKNVVESYNLPLVFEPGTSWKYSTGLDWAGVLVSRVANVDLETYCQNNIFAPLGISDITYWPRKKPELAARLVSMSIRDPTDSNGTARAYSGPDMHSAAQTEMGGQGLYASMPSYLRVLHSILVDDGKLLKKETTAMMFQPQLSEDSRSALQALYDSRPTRGPCAIGRFPPGVRYDWGLGGLLTREDVSLEGVTYRRAGCLNWSGMPNLFWFLDRAAGVCGIYGGQMMPSGDAQVQEMIYLFEKTMYEQAHVKIND</sequence>
<dbReference type="InterPro" id="IPR050789">
    <property type="entry name" value="Diverse_Enzym_Activities"/>
</dbReference>
<dbReference type="PANTHER" id="PTHR43283">
    <property type="entry name" value="BETA-LACTAMASE-RELATED"/>
    <property type="match status" value="1"/>
</dbReference>
<feature type="domain" description="Beta-lactamase-related" evidence="3">
    <location>
        <begin position="7"/>
        <end position="370"/>
    </location>
</feature>
<gene>
    <name evidence="4" type="ORF">Z519_02864</name>
</gene>
<dbReference type="SUPFAM" id="SSF56601">
    <property type="entry name" value="beta-lactamase/transpeptidase-like"/>
    <property type="match status" value="1"/>
</dbReference>
<dbReference type="InterPro" id="IPR012338">
    <property type="entry name" value="Beta-lactam/transpept-like"/>
</dbReference>
<evidence type="ECO:0000256" key="1">
    <source>
        <dbReference type="ARBA" id="ARBA00009009"/>
    </source>
</evidence>